<evidence type="ECO:0008006" key="4">
    <source>
        <dbReference type="Google" id="ProtNLM"/>
    </source>
</evidence>
<feature type="compositionally biased region" description="Acidic residues" evidence="1">
    <location>
        <begin position="1474"/>
        <end position="1492"/>
    </location>
</feature>
<dbReference type="Proteomes" id="UP000666915">
    <property type="component" value="Unassembled WGS sequence"/>
</dbReference>
<comment type="caution">
    <text evidence="2">The sequence shown here is derived from an EMBL/GenBank/DDBJ whole genome shotgun (WGS) entry which is preliminary data.</text>
</comment>
<dbReference type="EMBL" id="JAGEOK010000038">
    <property type="protein sequence ID" value="MBO2443876.1"/>
    <property type="molecule type" value="Genomic_DNA"/>
</dbReference>
<gene>
    <name evidence="2" type="ORF">J4557_40785</name>
</gene>
<evidence type="ECO:0000313" key="3">
    <source>
        <dbReference type="Proteomes" id="UP000666915"/>
    </source>
</evidence>
<reference evidence="2 3" key="1">
    <citation type="submission" date="2021-03" db="EMBL/GenBank/DDBJ databases">
        <authorList>
            <person name="Kanchanasin P."/>
            <person name="Saeng-In P."/>
            <person name="Phongsopitanun W."/>
            <person name="Yuki M."/>
            <person name="Kudo T."/>
            <person name="Ohkuma M."/>
            <person name="Tanasupawat S."/>
        </authorList>
    </citation>
    <scope>NUCLEOTIDE SEQUENCE [LARGE SCALE GENOMIC DNA]</scope>
    <source>
        <strain evidence="2 3">L46</strain>
    </source>
</reference>
<dbReference type="PANTHER" id="PTHR16155">
    <property type="entry name" value="DED DOMAIN-CONTAINING PROTEIN"/>
    <property type="match status" value="1"/>
</dbReference>
<evidence type="ECO:0000313" key="2">
    <source>
        <dbReference type="EMBL" id="MBO2443876.1"/>
    </source>
</evidence>
<name>A0ABS3RCB9_9ACTN</name>
<protein>
    <recommendedName>
        <fullName evidence="4">Aminoglycoside phosphotransferase domain-containing protein</fullName>
    </recommendedName>
</protein>
<organism evidence="2 3">
    <name type="scientific">Actinomadura nitritigenes</name>
    <dbReference type="NCBI Taxonomy" id="134602"/>
    <lineage>
        <taxon>Bacteria</taxon>
        <taxon>Bacillati</taxon>
        <taxon>Actinomycetota</taxon>
        <taxon>Actinomycetes</taxon>
        <taxon>Streptosporangiales</taxon>
        <taxon>Thermomonosporaceae</taxon>
        <taxon>Actinomadura</taxon>
    </lineage>
</organism>
<proteinExistence type="predicted"/>
<evidence type="ECO:0000256" key="1">
    <source>
        <dbReference type="SAM" id="MobiDB-lite"/>
    </source>
</evidence>
<dbReference type="InterPro" id="IPR011009">
    <property type="entry name" value="Kinase-like_dom_sf"/>
</dbReference>
<dbReference type="RefSeq" id="WP_208272188.1">
    <property type="nucleotide sequence ID" value="NZ_BAAAGM010000062.1"/>
</dbReference>
<accession>A0ABS3RCB9</accession>
<dbReference type="PANTHER" id="PTHR16155:SF19">
    <property type="entry name" value="DED DOMAIN-CONTAINING PROTEIN"/>
    <property type="match status" value="1"/>
</dbReference>
<feature type="region of interest" description="Disordered" evidence="1">
    <location>
        <begin position="1468"/>
        <end position="1500"/>
    </location>
</feature>
<sequence length="1597" mass="179293">MANGAIGVDSGVWDEHLTLGIRLIASRLPAGSKVEIVRELSGGFTDAQVVLCDIAAAGTDLNGQYVLKVSRATGRLQADAHAAFTAGLDGFAGEHVPSVSFSVQDAGISVDVYEIAGGSLHRVRTAEHVDFEDREQVCGRIASDLLDAQLAAAGQPVYGSTVGEVLAAWLGPDFPRNERGAKAADVFHELAGSVHAFQYEGELLPNPLVIFGDEYDLKNEELAYFRGPAHGDLHLRNLLVRGSMQTRDLDYWLIDVNWSDSAPLLYDQAYLELAALLYGLPRSTNRRVLPILARIDDEEPAIPIALDLVDTGIVNLLRSIRNKTISALERRESRRADVWRRQHLYARVAAGLNWASKPLADPSFRRAAMLSACWAARSLLREHNQRLFLDLSARSQAAKALPTSGGTPISAAEAMRQWAPFHADAEGADLFLIADNVEAVDGLVALAQGKWAAVIDLNPESDINGLSSVLLGQLEKVRHVSVYGSNGQSVKPVNATNWLMANGWSSRGEATTTSDETWRRKKYFQRVRDLVEETHRGTPNQLAVVLCLRSGHRTRQIDRIVEYIEEIYDGINTQVNLVSGAAGHGFDSDAFLSVIAESLPQTGGLDRISLPGTDGQRWQLTPADLNRLEVDLDVLHSHVLTRDRFTAAPPTEEFWRGRPPTWAELEAWVDVERDAAADLMQEIKQRLTDPQLYTVHLDHSPGAGGTTLARRIAWNLHRTFPTVVLHTYTDTTVDRIDEIYQQCGKPVFMVAESTVLPEPDREVLRRDLSERNSRAVLLWVNRTNHDRGGKHQLIDPLSGSERQRFLAEYRRRAEAEDSERALRVLDDLAADGRIVPASKLSPFYFGLCVYDQKFEGVQSYVRHHLAELTDDQREVARFLALVTRYGQDLGLPLHMVRAWLGAEQPAPHFYQEDDLREMLGPDLRHLVLVDNNHLRLLHPLIAERVLKGDEGSEQLALGRISRAFIRKVTEYLGAENSSTWHLLSELFIRRTTLVARQPQSEHFSELVLSLTVEAGKSVFQELTGCCPKNPHFWNHRGRYHIYKVRGSFVEAESYLLRAVESTKGGDSTHLHTLGMVRRFWVENDLARCRQAARQKGIDATPEMLLEAAIPNFDRAMDAFKMAAGKQLNEHNWATPIQLIATVIDALLKASDKNSLADLLEEGGEVSRWATQQIELAERHLENLREIKPEGKYYEKLSKTLDTLYGDVERLVERWKQLREITGTPEIELAVARTLYAGAGRDWGLLREDDLRTIAEMTEGAVHNGQATDADVRLWFQAYRRLPEYSETAAMEQLSWFASNKGSLEATYYLYVLHFLIWYRGDARDQERVRFHLEECSRLSRQERRQWSYEWLGVDARQHPLVHYSELGVQRREPTNFWSHPHELRRVSGVIEEIKSPQAGRVRVFGDKNSDGNLTAFFTPRNAFLRTRDINKAIDFYLGFSYEGLRAWEPTYPGGVPAALEFADPPRRIRGAEEPVPDPPEEFAEEGDADETAEFVSPSPARIPRRPKIDPALVRSLEQRTRPGMDIAGLIMEVLRNSESQGEPVSLMELGSALGDILGYHAFREFKAAHGGKLSPAVAALGFKIRRDERGDLFVELP</sequence>
<keyword evidence="3" id="KW-1185">Reference proteome</keyword>
<dbReference type="SUPFAM" id="SSF56112">
    <property type="entry name" value="Protein kinase-like (PK-like)"/>
    <property type="match status" value="1"/>
</dbReference>